<keyword evidence="3" id="KW-0378">Hydrolase</keyword>
<evidence type="ECO:0000256" key="5">
    <source>
        <dbReference type="SAM" id="SignalP"/>
    </source>
</evidence>
<dbReference type="SMART" id="SM00849">
    <property type="entry name" value="Lactamase_B"/>
    <property type="match status" value="1"/>
</dbReference>
<keyword evidence="8" id="KW-1185">Reference proteome</keyword>
<proteinExistence type="predicted"/>
<evidence type="ECO:0000256" key="1">
    <source>
        <dbReference type="ARBA" id="ARBA00001947"/>
    </source>
</evidence>
<evidence type="ECO:0000256" key="4">
    <source>
        <dbReference type="ARBA" id="ARBA00022833"/>
    </source>
</evidence>
<dbReference type="AlphaFoldDB" id="A0A934TTG9"/>
<feature type="signal peptide" evidence="5">
    <location>
        <begin position="1"/>
        <end position="23"/>
    </location>
</feature>
<comment type="cofactor">
    <cofactor evidence="1">
        <name>Zn(2+)</name>
        <dbReference type="ChEBI" id="CHEBI:29105"/>
    </cofactor>
</comment>
<evidence type="ECO:0000313" key="7">
    <source>
        <dbReference type="EMBL" id="MBK6007257.1"/>
    </source>
</evidence>
<dbReference type="PROSITE" id="PS51257">
    <property type="entry name" value="PROKAR_LIPOPROTEIN"/>
    <property type="match status" value="1"/>
</dbReference>
<dbReference type="SUPFAM" id="SSF56281">
    <property type="entry name" value="Metallo-hydrolase/oxidoreductase"/>
    <property type="match status" value="1"/>
</dbReference>
<dbReference type="Pfam" id="PF00753">
    <property type="entry name" value="Lactamase_B"/>
    <property type="match status" value="1"/>
</dbReference>
<evidence type="ECO:0000313" key="8">
    <source>
        <dbReference type="Proteomes" id="UP000630528"/>
    </source>
</evidence>
<protein>
    <submittedName>
        <fullName evidence="7">MBL fold metallo-hydrolase</fullName>
    </submittedName>
</protein>
<dbReference type="PANTHER" id="PTHR46233">
    <property type="entry name" value="HYDROXYACYLGLUTATHIONE HYDROLASE GLOC"/>
    <property type="match status" value="1"/>
</dbReference>
<keyword evidence="2" id="KW-0479">Metal-binding</keyword>
<dbReference type="InterPro" id="IPR036866">
    <property type="entry name" value="RibonucZ/Hydroxyglut_hydro"/>
</dbReference>
<evidence type="ECO:0000256" key="3">
    <source>
        <dbReference type="ARBA" id="ARBA00022801"/>
    </source>
</evidence>
<dbReference type="InterPro" id="IPR051453">
    <property type="entry name" value="MBL_Glyoxalase_II"/>
</dbReference>
<sequence length="329" mass="35932">MKKFLSTLTLACLLGACANAPTAAPGATVDAHVAHARQLAGSDLGYLMRLCEPQPAERAKPDEKMDDYLRKLIAKPAPPAMQVFDNLYFVGGDWVSAWLLKTSEGFVLIDSLNNGQEAHEVIEGGMARLGLDPRGIRYIVVTHAHGDHYGGAAYLVRKYHPHVIASESDWNTMEGQLEFTSKLWDAPPARDITVRDDQVMTFGDTKLTFFVTTGHTLGTLSLLFDVRSHGQVHHALLWGGTSFNFGKDFSRLESYSANAERMATMAGKLPVDVLLSNHSGWDGSLVKMKALRADGAAAPNPFVTGPQPVIRSFQVMDECAQAQALRFGY</sequence>
<dbReference type="GO" id="GO:0046872">
    <property type="term" value="F:metal ion binding"/>
    <property type="evidence" value="ECO:0007669"/>
    <property type="project" value="UniProtKB-KW"/>
</dbReference>
<dbReference type="PANTHER" id="PTHR46233:SF3">
    <property type="entry name" value="HYDROXYACYLGLUTATHIONE HYDROLASE GLOC"/>
    <property type="match status" value="1"/>
</dbReference>
<reference evidence="7" key="1">
    <citation type="journal article" date="2012" name="J. Microbiol. Biotechnol.">
        <title>Ramlibacter ginsenosidimutans sp. nov., with ginsenoside-converting activity.</title>
        <authorList>
            <person name="Wang L."/>
            <person name="An D.S."/>
            <person name="Kim S.G."/>
            <person name="Jin F.X."/>
            <person name="Kim S.C."/>
            <person name="Lee S.T."/>
            <person name="Im W.T."/>
        </authorList>
    </citation>
    <scope>NUCLEOTIDE SEQUENCE</scope>
    <source>
        <strain evidence="7">KACC 17527</strain>
    </source>
</reference>
<comment type="caution">
    <text evidence="7">The sequence shown here is derived from an EMBL/GenBank/DDBJ whole genome shotgun (WGS) entry which is preliminary data.</text>
</comment>
<dbReference type="RefSeq" id="WP_201172264.1">
    <property type="nucleotide sequence ID" value="NZ_JAEPWM010000005.1"/>
</dbReference>
<dbReference type="CDD" id="cd16280">
    <property type="entry name" value="metallo-hydrolase-like_MBL-fold"/>
    <property type="match status" value="1"/>
</dbReference>
<name>A0A934TTG9_9BURK</name>
<feature type="domain" description="Metallo-beta-lactamase" evidence="6">
    <location>
        <begin position="94"/>
        <end position="278"/>
    </location>
</feature>
<keyword evidence="5" id="KW-0732">Signal</keyword>
<keyword evidence="4" id="KW-0862">Zinc</keyword>
<dbReference type="Gene3D" id="3.60.15.10">
    <property type="entry name" value="Ribonuclease Z/Hydroxyacylglutathione hydrolase-like"/>
    <property type="match status" value="1"/>
</dbReference>
<accession>A0A934TTG9</accession>
<reference evidence="7" key="2">
    <citation type="submission" date="2021-01" db="EMBL/GenBank/DDBJ databases">
        <authorList>
            <person name="Kang M."/>
        </authorList>
    </citation>
    <scope>NUCLEOTIDE SEQUENCE</scope>
    <source>
        <strain evidence="7">KACC 17527</strain>
    </source>
</reference>
<feature type="chain" id="PRO_5036829818" evidence="5">
    <location>
        <begin position="24"/>
        <end position="329"/>
    </location>
</feature>
<dbReference type="EMBL" id="JAEPWM010000005">
    <property type="protein sequence ID" value="MBK6007257.1"/>
    <property type="molecule type" value="Genomic_DNA"/>
</dbReference>
<evidence type="ECO:0000256" key="2">
    <source>
        <dbReference type="ARBA" id="ARBA00022723"/>
    </source>
</evidence>
<dbReference type="GO" id="GO:0016787">
    <property type="term" value="F:hydrolase activity"/>
    <property type="evidence" value="ECO:0007669"/>
    <property type="project" value="UniProtKB-KW"/>
</dbReference>
<gene>
    <name evidence="7" type="ORF">JJB11_14245</name>
</gene>
<dbReference type="Proteomes" id="UP000630528">
    <property type="component" value="Unassembled WGS sequence"/>
</dbReference>
<dbReference type="InterPro" id="IPR001279">
    <property type="entry name" value="Metallo-B-lactamas"/>
</dbReference>
<evidence type="ECO:0000259" key="6">
    <source>
        <dbReference type="SMART" id="SM00849"/>
    </source>
</evidence>
<organism evidence="7 8">
    <name type="scientific">Ramlibacter ginsenosidimutans</name>
    <dbReference type="NCBI Taxonomy" id="502333"/>
    <lineage>
        <taxon>Bacteria</taxon>
        <taxon>Pseudomonadati</taxon>
        <taxon>Pseudomonadota</taxon>
        <taxon>Betaproteobacteria</taxon>
        <taxon>Burkholderiales</taxon>
        <taxon>Comamonadaceae</taxon>
        <taxon>Ramlibacter</taxon>
    </lineage>
</organism>